<keyword evidence="1" id="KW-1133">Transmembrane helix</keyword>
<name>A0A8H7M4W3_9AGAM</name>
<feature type="transmembrane region" description="Helical" evidence="1">
    <location>
        <begin position="64"/>
        <end position="86"/>
    </location>
</feature>
<organism evidence="2 3">
    <name type="scientific">Rhizoctonia solani</name>
    <dbReference type="NCBI Taxonomy" id="456999"/>
    <lineage>
        <taxon>Eukaryota</taxon>
        <taxon>Fungi</taxon>
        <taxon>Dikarya</taxon>
        <taxon>Basidiomycota</taxon>
        <taxon>Agaricomycotina</taxon>
        <taxon>Agaricomycetes</taxon>
        <taxon>Cantharellales</taxon>
        <taxon>Ceratobasidiaceae</taxon>
        <taxon>Rhizoctonia</taxon>
    </lineage>
</organism>
<dbReference type="EMBL" id="JACYCF010000016">
    <property type="protein sequence ID" value="KAF8752284.1"/>
    <property type="molecule type" value="Genomic_DNA"/>
</dbReference>
<evidence type="ECO:0000313" key="3">
    <source>
        <dbReference type="Proteomes" id="UP000614334"/>
    </source>
</evidence>
<dbReference type="AlphaFoldDB" id="A0A8H7M4W3"/>
<feature type="transmembrane region" description="Helical" evidence="1">
    <location>
        <begin position="98"/>
        <end position="120"/>
    </location>
</feature>
<comment type="caution">
    <text evidence="2">The sequence shown here is derived from an EMBL/GenBank/DDBJ whole genome shotgun (WGS) entry which is preliminary data.</text>
</comment>
<feature type="transmembrane region" description="Helical" evidence="1">
    <location>
        <begin position="177"/>
        <end position="198"/>
    </location>
</feature>
<proteinExistence type="predicted"/>
<dbReference type="Proteomes" id="UP000614334">
    <property type="component" value="Unassembled WGS sequence"/>
</dbReference>
<protein>
    <submittedName>
        <fullName evidence="2">Uncharacterized protein</fullName>
    </submittedName>
</protein>
<reference evidence="2" key="1">
    <citation type="submission" date="2020-09" db="EMBL/GenBank/DDBJ databases">
        <title>Comparative genome analyses of four rice-infecting Rhizoctonia solani isolates reveal extensive enrichment of homogalacturonan modification genes.</title>
        <authorList>
            <person name="Lee D.-Y."/>
            <person name="Jeon J."/>
            <person name="Kim K.-T."/>
            <person name="Cheong K."/>
            <person name="Song H."/>
            <person name="Choi G."/>
            <person name="Ko J."/>
            <person name="Opiyo S.O."/>
            <person name="Zuo S."/>
            <person name="Madhav S."/>
            <person name="Lee Y.-H."/>
            <person name="Wang G.-L."/>
        </authorList>
    </citation>
    <scope>NUCLEOTIDE SEQUENCE</scope>
    <source>
        <strain evidence="2">AG1-IA B2</strain>
    </source>
</reference>
<keyword evidence="1" id="KW-0472">Membrane</keyword>
<keyword evidence="1" id="KW-0812">Transmembrane</keyword>
<evidence type="ECO:0000256" key="1">
    <source>
        <dbReference type="SAM" id="Phobius"/>
    </source>
</evidence>
<evidence type="ECO:0000313" key="2">
    <source>
        <dbReference type="EMBL" id="KAF8752284.1"/>
    </source>
</evidence>
<gene>
    <name evidence="2" type="ORF">RHS01_08065</name>
</gene>
<accession>A0A8H7M4W3</accession>
<sequence>MDTRAHQLDHLPDITLCNGCIVTTCDLLRSHALFLPGSGHCCGKAIRSFQSVAGDRATGFSRIVAFDITLGVLYSVACLIETFGFFAMLRQHTKLVGLYSWASVAGVAVVLAAEVIRIIIHFTLKRSLIDECTRENTGDIVVSRHGFWDPVTTSTLSEKQAREWCSDAWSRGTFSDFAWFIVSALLGAMFVSVNFAYWRQLLDPTSVVSRYPRAPSERYGMGALPHHPQPYNPYAQQQYNPYSYGQPDPFATVYNQQLNDLFVCYTLSRGLQKPCNSPRRPPLPLELILRIIRFAGFTDPKPDMNLTMDAVILAKTIAHGLSSDLYMTERLTRAQLASMARLQLIELPWDDSEPTYDFHDIHPYTWAFIPLGTQDERFGFTGSPKGIVAALFPCRNGTEAAAVQTLSEDVVIGETFPLEHVISQQLEEGRCLVWL</sequence>